<accession>A0A1I4ZU22</accession>
<protein>
    <recommendedName>
        <fullName evidence="5">Probable 2-(5''-triphosphoribosyl)-3'-dephosphocoenzyme-A synthase</fullName>
        <shortName evidence="5">2-(5''-triphosphoribosyl)-3'-dephospho-CoA synthase</shortName>
        <ecNumber evidence="5">2.4.2.52</ecNumber>
    </recommendedName>
</protein>
<dbReference type="EC" id="2.4.2.52" evidence="5"/>
<dbReference type="PANTHER" id="PTHR30201">
    <property type="entry name" value="TRIPHOSPHORIBOSYL-DEPHOSPHO-COA SYNTHASE"/>
    <property type="match status" value="1"/>
</dbReference>
<dbReference type="Gene3D" id="1.10.4200.10">
    <property type="entry name" value="Triphosphoribosyl-dephospho-CoA protein"/>
    <property type="match status" value="1"/>
</dbReference>
<dbReference type="Pfam" id="PF01874">
    <property type="entry name" value="CitG"/>
    <property type="match status" value="1"/>
</dbReference>
<dbReference type="GO" id="GO:0051191">
    <property type="term" value="P:prosthetic group biosynthetic process"/>
    <property type="evidence" value="ECO:0007669"/>
    <property type="project" value="TreeGrafter"/>
</dbReference>
<gene>
    <name evidence="5" type="primary">citG</name>
    <name evidence="6" type="ORF">SAMN04488056_101213</name>
</gene>
<dbReference type="GO" id="GO:0046917">
    <property type="term" value="F:triphosphoribosyl-dephospho-CoA synthase activity"/>
    <property type="evidence" value="ECO:0007669"/>
    <property type="project" value="UniProtKB-UniRule"/>
</dbReference>
<organism evidence="6 7">
    <name type="scientific">Cohaesibacter marisflavi</name>
    <dbReference type="NCBI Taxonomy" id="655353"/>
    <lineage>
        <taxon>Bacteria</taxon>
        <taxon>Pseudomonadati</taxon>
        <taxon>Pseudomonadota</taxon>
        <taxon>Alphaproteobacteria</taxon>
        <taxon>Hyphomicrobiales</taxon>
        <taxon>Cohaesibacteraceae</taxon>
    </lineage>
</organism>
<dbReference type="HAMAP" id="MF_00397">
    <property type="entry name" value="CitG"/>
    <property type="match status" value="1"/>
</dbReference>
<keyword evidence="4 5" id="KW-0067">ATP-binding</keyword>
<dbReference type="GO" id="GO:0005524">
    <property type="term" value="F:ATP binding"/>
    <property type="evidence" value="ECO:0007669"/>
    <property type="project" value="UniProtKB-KW"/>
</dbReference>
<reference evidence="6 7" key="1">
    <citation type="submission" date="2016-10" db="EMBL/GenBank/DDBJ databases">
        <authorList>
            <person name="de Groot N.N."/>
        </authorList>
    </citation>
    <scope>NUCLEOTIDE SEQUENCE [LARGE SCALE GENOMIC DNA]</scope>
    <source>
        <strain evidence="6 7">CGMCC 1.9157</strain>
    </source>
</reference>
<keyword evidence="7" id="KW-1185">Reference proteome</keyword>
<comment type="catalytic activity">
    <reaction evidence="1 5">
        <text>3'-dephospho-CoA + ATP = 2'-(5''-triphospho-alpha-D-ribosyl)-3'-dephospho-CoA + adenine</text>
        <dbReference type="Rhea" id="RHEA:15117"/>
        <dbReference type="ChEBI" id="CHEBI:16708"/>
        <dbReference type="ChEBI" id="CHEBI:30616"/>
        <dbReference type="ChEBI" id="CHEBI:57328"/>
        <dbReference type="ChEBI" id="CHEBI:61378"/>
        <dbReference type="EC" id="2.4.2.52"/>
    </reaction>
</comment>
<dbReference type="EMBL" id="FOVR01000001">
    <property type="protein sequence ID" value="SFN53553.1"/>
    <property type="molecule type" value="Genomic_DNA"/>
</dbReference>
<dbReference type="InterPro" id="IPR017551">
    <property type="entry name" value="TriPribosyl-deP-CoA_syn_CitG"/>
</dbReference>
<name>A0A1I4ZU22_9HYPH</name>
<dbReference type="InterPro" id="IPR002736">
    <property type="entry name" value="CitG"/>
</dbReference>
<evidence type="ECO:0000313" key="7">
    <source>
        <dbReference type="Proteomes" id="UP000199236"/>
    </source>
</evidence>
<proteinExistence type="inferred from homology"/>
<sequence>MTSGSFMDEEIGEGDLKEVISDPSLEIATAPTYGLLKQEQLGISISPVAPVWSSLPERLADLVHEALVAEATLTPKPGLVDARNNGSHKDMTLATFLASADALRPLMASFVKAGVETASDPTSVALQALRGHGLICEEAMNEATGGINTHKGGIFAFGLLLGAAGRCIGRGEGLSVLALCGEAAQMVKGLVKRELANRVKTANTAGEYIYRRYGLTGARGEAESGFELVRLYALPAFLCSREAGQDEETALLAALLELLIRNRDTNLVARGGMEGLFFVRREAQRLKRLGGVFAPDFHARLMAMDEALIHRNLSPGGSADLLGVTLFLARIDAMGLSASTEVS</sequence>
<dbReference type="NCBIfam" id="TIGR03125">
    <property type="entry name" value="citrate_citG"/>
    <property type="match status" value="1"/>
</dbReference>
<evidence type="ECO:0000256" key="3">
    <source>
        <dbReference type="ARBA" id="ARBA00022741"/>
    </source>
</evidence>
<evidence type="ECO:0000256" key="2">
    <source>
        <dbReference type="ARBA" id="ARBA00022679"/>
    </source>
</evidence>
<keyword evidence="2 5" id="KW-0808">Transferase</keyword>
<keyword evidence="3 5" id="KW-0547">Nucleotide-binding</keyword>
<comment type="similarity">
    <text evidence="5">Belongs to the CitG/MdcB family.</text>
</comment>
<evidence type="ECO:0000313" key="6">
    <source>
        <dbReference type="EMBL" id="SFN53553.1"/>
    </source>
</evidence>
<dbReference type="Proteomes" id="UP000199236">
    <property type="component" value="Unassembled WGS sequence"/>
</dbReference>
<evidence type="ECO:0000256" key="1">
    <source>
        <dbReference type="ARBA" id="ARBA00001210"/>
    </source>
</evidence>
<dbReference type="STRING" id="655353.SAMN04488056_101213"/>
<dbReference type="PANTHER" id="PTHR30201:SF2">
    <property type="entry name" value="2-(5''-TRIPHOSPHORIBOSYL)-3'-DEPHOSPHOCOENZYME-A SYNTHASE"/>
    <property type="match status" value="1"/>
</dbReference>
<dbReference type="AlphaFoldDB" id="A0A1I4ZU22"/>
<evidence type="ECO:0000256" key="5">
    <source>
        <dbReference type="HAMAP-Rule" id="MF_00397"/>
    </source>
</evidence>
<evidence type="ECO:0000256" key="4">
    <source>
        <dbReference type="ARBA" id="ARBA00022840"/>
    </source>
</evidence>